<evidence type="ECO:0000256" key="1">
    <source>
        <dbReference type="ARBA" id="ARBA00010638"/>
    </source>
</evidence>
<dbReference type="InterPro" id="IPR024185">
    <property type="entry name" value="FTHF_cligase-like_sf"/>
</dbReference>
<dbReference type="PANTHER" id="PTHR23407">
    <property type="entry name" value="ATPASE INHIBITOR/5-FORMYLTETRAHYDROFOLATE CYCLO-LIGASE"/>
    <property type="match status" value="1"/>
</dbReference>
<dbReference type="GO" id="GO:0030272">
    <property type="term" value="F:5-formyltetrahydrofolate cyclo-ligase activity"/>
    <property type="evidence" value="ECO:0007669"/>
    <property type="project" value="UniProtKB-EC"/>
</dbReference>
<gene>
    <name evidence="8" type="ORF">HERILL_LOCUS14960</name>
</gene>
<dbReference type="OMA" id="STIYPCQ"/>
<dbReference type="FunCoup" id="A0A7R8V4B7">
    <property type="interactions" value="463"/>
</dbReference>
<evidence type="ECO:0000313" key="9">
    <source>
        <dbReference type="Proteomes" id="UP000594454"/>
    </source>
</evidence>
<accession>A0A7R8V4B7</accession>
<dbReference type="NCBIfam" id="TIGR02727">
    <property type="entry name" value="MTHFS_bact"/>
    <property type="match status" value="1"/>
</dbReference>
<dbReference type="FunFam" id="3.40.50.10420:FF:000007">
    <property type="entry name" value="5-formyltetrahydrofolate cyclo-ligase"/>
    <property type="match status" value="1"/>
</dbReference>
<dbReference type="InterPro" id="IPR037171">
    <property type="entry name" value="NagB/RpiA_transferase-like"/>
</dbReference>
<protein>
    <recommendedName>
        <fullName evidence="5 7">5-formyltetrahydrofolate cyclo-ligase</fullName>
        <ecNumber evidence="5 7">6.3.3.2</ecNumber>
    </recommendedName>
</protein>
<feature type="binding site" evidence="6">
    <location>
        <begin position="142"/>
        <end position="150"/>
    </location>
    <ligand>
        <name>ATP</name>
        <dbReference type="ChEBI" id="CHEBI:30616"/>
    </ligand>
</feature>
<dbReference type="GO" id="GO:0005739">
    <property type="term" value="C:mitochondrion"/>
    <property type="evidence" value="ECO:0007669"/>
    <property type="project" value="TreeGrafter"/>
</dbReference>
<dbReference type="EMBL" id="LR899014">
    <property type="protein sequence ID" value="CAD7092611.1"/>
    <property type="molecule type" value="Genomic_DNA"/>
</dbReference>
<comment type="similarity">
    <text evidence="1 7">Belongs to the 5-formyltetrahydrofolate cyclo-ligase family.</text>
</comment>
<proteinExistence type="inferred from homology"/>
<dbReference type="AlphaFoldDB" id="A0A7R8V4B7"/>
<dbReference type="InterPro" id="IPR002698">
    <property type="entry name" value="FTHF_cligase"/>
</dbReference>
<dbReference type="PIRSF" id="PIRSF006806">
    <property type="entry name" value="FTHF_cligase"/>
    <property type="match status" value="1"/>
</dbReference>
<evidence type="ECO:0000256" key="4">
    <source>
        <dbReference type="ARBA" id="ARBA00036539"/>
    </source>
</evidence>
<feature type="binding site" evidence="6">
    <location>
        <begin position="9"/>
        <end position="13"/>
    </location>
    <ligand>
        <name>ATP</name>
        <dbReference type="ChEBI" id="CHEBI:30616"/>
    </ligand>
</feature>
<dbReference type="Proteomes" id="UP000594454">
    <property type="component" value="Chromosome 6"/>
</dbReference>
<dbReference type="Gene3D" id="3.40.50.10420">
    <property type="entry name" value="NagB/RpiA/CoA transferase-like"/>
    <property type="match status" value="1"/>
</dbReference>
<comment type="catalytic activity">
    <reaction evidence="4 7">
        <text>(6S)-5-formyl-5,6,7,8-tetrahydrofolate + ATP = (6R)-5,10-methenyltetrahydrofolate + ADP + phosphate</text>
        <dbReference type="Rhea" id="RHEA:10488"/>
        <dbReference type="ChEBI" id="CHEBI:30616"/>
        <dbReference type="ChEBI" id="CHEBI:43474"/>
        <dbReference type="ChEBI" id="CHEBI:57455"/>
        <dbReference type="ChEBI" id="CHEBI:57457"/>
        <dbReference type="ChEBI" id="CHEBI:456216"/>
        <dbReference type="EC" id="6.3.3.2"/>
    </reaction>
</comment>
<evidence type="ECO:0000256" key="2">
    <source>
        <dbReference type="ARBA" id="ARBA00022741"/>
    </source>
</evidence>
<evidence type="ECO:0000256" key="7">
    <source>
        <dbReference type="RuleBase" id="RU361279"/>
    </source>
</evidence>
<evidence type="ECO:0000256" key="3">
    <source>
        <dbReference type="ARBA" id="ARBA00022840"/>
    </source>
</evidence>
<evidence type="ECO:0000313" key="8">
    <source>
        <dbReference type="EMBL" id="CAD7092611.1"/>
    </source>
</evidence>
<comment type="cofactor">
    <cofactor evidence="7">
        <name>Mg(2+)</name>
        <dbReference type="ChEBI" id="CHEBI:18420"/>
    </cofactor>
</comment>
<evidence type="ECO:0000256" key="5">
    <source>
        <dbReference type="ARBA" id="ARBA00038966"/>
    </source>
</evidence>
<dbReference type="EC" id="6.3.3.2" evidence="5 7"/>
<dbReference type="GO" id="GO:0009396">
    <property type="term" value="P:folic acid-containing compound biosynthetic process"/>
    <property type="evidence" value="ECO:0007669"/>
    <property type="project" value="TreeGrafter"/>
</dbReference>
<reference evidence="8 9" key="1">
    <citation type="submission" date="2020-11" db="EMBL/GenBank/DDBJ databases">
        <authorList>
            <person name="Wallbank WR R."/>
            <person name="Pardo Diaz C."/>
            <person name="Kozak K."/>
            <person name="Martin S."/>
            <person name="Jiggins C."/>
            <person name="Moest M."/>
            <person name="Warren A I."/>
            <person name="Generalovic N T."/>
            <person name="Byers J.R.P. K."/>
            <person name="Montejo-Kovacevich G."/>
            <person name="Yen C E."/>
        </authorList>
    </citation>
    <scope>NUCLEOTIDE SEQUENCE [LARGE SCALE GENOMIC DNA]</scope>
</reference>
<dbReference type="PANTHER" id="PTHR23407:SF1">
    <property type="entry name" value="5-FORMYLTETRAHYDROFOLATE CYCLO-LIGASE"/>
    <property type="match status" value="1"/>
</dbReference>
<dbReference type="GO" id="GO:0005524">
    <property type="term" value="F:ATP binding"/>
    <property type="evidence" value="ECO:0007669"/>
    <property type="project" value="UniProtKB-KW"/>
</dbReference>
<dbReference type="SUPFAM" id="SSF100950">
    <property type="entry name" value="NagB/RpiA/CoA transferase-like"/>
    <property type="match status" value="1"/>
</dbReference>
<name>A0A7R8V4B7_HERIL</name>
<feature type="binding site" evidence="6">
    <location>
        <position position="55"/>
    </location>
    <ligand>
        <name>substrate</name>
    </ligand>
</feature>
<dbReference type="InParanoid" id="A0A7R8V4B7"/>
<sequence length="214" mass="24382">MASVQNIAKQALRKSIQDKLGSLSLENVQEQSNNVAQKLLSMEAYKNSKVVSVYLSTAGELSTIEILKRMFMDNKEVFVPTYKGEIMEMVQLNGMDDYERLPVTKWNIKQPKISDKRINALSKGGIDLILLPGVAFTIEGDRCGHGRGYYDKYLKRYFELFPEKYAENMPLEDKAKNGKTILIGLALKEQIVKKDELPLDEHDFPLDVVLFDEN</sequence>
<keyword evidence="7" id="KW-0479">Metal-binding</keyword>
<keyword evidence="7" id="KW-0460">Magnesium</keyword>
<keyword evidence="2 6" id="KW-0547">Nucleotide-binding</keyword>
<dbReference type="OrthoDB" id="2015992at2759"/>
<dbReference type="GO" id="GO:0046872">
    <property type="term" value="F:metal ion binding"/>
    <property type="evidence" value="ECO:0007669"/>
    <property type="project" value="UniProtKB-KW"/>
</dbReference>
<evidence type="ECO:0000256" key="6">
    <source>
        <dbReference type="PIRSR" id="PIRSR006806-1"/>
    </source>
</evidence>
<keyword evidence="3 6" id="KW-0067">ATP-binding</keyword>
<dbReference type="Pfam" id="PF01812">
    <property type="entry name" value="5-FTHF_cyc-lig"/>
    <property type="match status" value="1"/>
</dbReference>
<organism evidence="8 9">
    <name type="scientific">Hermetia illucens</name>
    <name type="common">Black soldier fly</name>
    <dbReference type="NCBI Taxonomy" id="343691"/>
    <lineage>
        <taxon>Eukaryota</taxon>
        <taxon>Metazoa</taxon>
        <taxon>Ecdysozoa</taxon>
        <taxon>Arthropoda</taxon>
        <taxon>Hexapoda</taxon>
        <taxon>Insecta</taxon>
        <taxon>Pterygota</taxon>
        <taxon>Neoptera</taxon>
        <taxon>Endopterygota</taxon>
        <taxon>Diptera</taxon>
        <taxon>Brachycera</taxon>
        <taxon>Stratiomyomorpha</taxon>
        <taxon>Stratiomyidae</taxon>
        <taxon>Hermetiinae</taxon>
        <taxon>Hermetia</taxon>
    </lineage>
</organism>
<keyword evidence="9" id="KW-1185">Reference proteome</keyword>
<dbReference type="GO" id="GO:0035999">
    <property type="term" value="P:tetrahydrofolate interconversion"/>
    <property type="evidence" value="ECO:0007669"/>
    <property type="project" value="TreeGrafter"/>
</dbReference>
<feature type="binding site" evidence="6">
    <location>
        <position position="60"/>
    </location>
    <ligand>
        <name>substrate</name>
    </ligand>
</feature>